<accession>A0AAJ0HJN7</accession>
<reference evidence="2" key="2">
    <citation type="submission" date="2023-06" db="EMBL/GenBank/DDBJ databases">
        <authorList>
            <consortium name="Lawrence Berkeley National Laboratory"/>
            <person name="Haridas S."/>
            <person name="Hensen N."/>
            <person name="Bonometti L."/>
            <person name="Westerberg I."/>
            <person name="Brannstrom I.O."/>
            <person name="Guillou S."/>
            <person name="Cros-Aarteil S."/>
            <person name="Calhoun S."/>
            <person name="Kuo A."/>
            <person name="Mondo S."/>
            <person name="Pangilinan J."/>
            <person name="Riley R."/>
            <person name="Labutti K."/>
            <person name="Andreopoulos B."/>
            <person name="Lipzen A."/>
            <person name="Chen C."/>
            <person name="Yanf M."/>
            <person name="Daum C."/>
            <person name="Ng V."/>
            <person name="Clum A."/>
            <person name="Steindorff A."/>
            <person name="Ohm R."/>
            <person name="Martin F."/>
            <person name="Silar P."/>
            <person name="Natvig D."/>
            <person name="Lalanne C."/>
            <person name="Gautier V."/>
            <person name="Ament-Velasquez S.L."/>
            <person name="Kruys A."/>
            <person name="Hutchinson M.I."/>
            <person name="Powell A.J."/>
            <person name="Barry K."/>
            <person name="Miller A.N."/>
            <person name="Grigoriev I.V."/>
            <person name="Debuchy R."/>
            <person name="Gladieux P."/>
            <person name="Thoren M.H."/>
            <person name="Johannesson H."/>
        </authorList>
    </citation>
    <scope>NUCLEOTIDE SEQUENCE</scope>
    <source>
        <strain evidence="2">CBS 955.72</strain>
    </source>
</reference>
<keyword evidence="3" id="KW-1185">Reference proteome</keyword>
<gene>
    <name evidence="2" type="ORF">B0T25DRAFT_217468</name>
</gene>
<reference evidence="2" key="1">
    <citation type="journal article" date="2023" name="Mol. Phylogenet. Evol.">
        <title>Genome-scale phylogeny and comparative genomics of the fungal order Sordariales.</title>
        <authorList>
            <person name="Hensen N."/>
            <person name="Bonometti L."/>
            <person name="Westerberg I."/>
            <person name="Brannstrom I.O."/>
            <person name="Guillou S."/>
            <person name="Cros-Aarteil S."/>
            <person name="Calhoun S."/>
            <person name="Haridas S."/>
            <person name="Kuo A."/>
            <person name="Mondo S."/>
            <person name="Pangilinan J."/>
            <person name="Riley R."/>
            <person name="LaButti K."/>
            <person name="Andreopoulos B."/>
            <person name="Lipzen A."/>
            <person name="Chen C."/>
            <person name="Yan M."/>
            <person name="Daum C."/>
            <person name="Ng V."/>
            <person name="Clum A."/>
            <person name="Steindorff A."/>
            <person name="Ohm R.A."/>
            <person name="Martin F."/>
            <person name="Silar P."/>
            <person name="Natvig D.O."/>
            <person name="Lalanne C."/>
            <person name="Gautier V."/>
            <person name="Ament-Velasquez S.L."/>
            <person name="Kruys A."/>
            <person name="Hutchinson M.I."/>
            <person name="Powell A.J."/>
            <person name="Barry K."/>
            <person name="Miller A.N."/>
            <person name="Grigoriev I.V."/>
            <person name="Debuchy R."/>
            <person name="Gladieux P."/>
            <person name="Hiltunen Thoren M."/>
            <person name="Johannesson H."/>
        </authorList>
    </citation>
    <scope>NUCLEOTIDE SEQUENCE</scope>
    <source>
        <strain evidence="2">CBS 955.72</strain>
    </source>
</reference>
<evidence type="ECO:0000313" key="2">
    <source>
        <dbReference type="EMBL" id="KAK3353599.1"/>
    </source>
</evidence>
<protein>
    <submittedName>
        <fullName evidence="2">Uncharacterized protein</fullName>
    </submittedName>
</protein>
<dbReference type="AlphaFoldDB" id="A0AAJ0HJN7"/>
<comment type="caution">
    <text evidence="2">The sequence shown here is derived from an EMBL/GenBank/DDBJ whole genome shotgun (WGS) entry which is preliminary data.</text>
</comment>
<feature type="compositionally biased region" description="Low complexity" evidence="1">
    <location>
        <begin position="40"/>
        <end position="58"/>
    </location>
</feature>
<dbReference type="Proteomes" id="UP001275084">
    <property type="component" value="Unassembled WGS sequence"/>
</dbReference>
<sequence length="126" mass="13324">MYSTPYGYNQNPAGGPAFNGAPPQQNQNPHLQPGPPPNQPQQQQMMYNAQQQYSMAAQGGHFPGGPNPAMMGGAGPAGMMQNTAMPHMAANGQSKFPRLSAPCLSSQSPSIPVPGRLVTFRSCRQT</sequence>
<feature type="compositionally biased region" description="Low complexity" evidence="1">
    <location>
        <begin position="9"/>
        <end position="31"/>
    </location>
</feature>
<dbReference type="EMBL" id="JAUIQD010000004">
    <property type="protein sequence ID" value="KAK3353599.1"/>
    <property type="molecule type" value="Genomic_DNA"/>
</dbReference>
<evidence type="ECO:0000313" key="3">
    <source>
        <dbReference type="Proteomes" id="UP001275084"/>
    </source>
</evidence>
<feature type="region of interest" description="Disordered" evidence="1">
    <location>
        <begin position="1"/>
        <end position="78"/>
    </location>
</feature>
<organism evidence="2 3">
    <name type="scientific">Lasiosphaeria hispida</name>
    <dbReference type="NCBI Taxonomy" id="260671"/>
    <lineage>
        <taxon>Eukaryota</taxon>
        <taxon>Fungi</taxon>
        <taxon>Dikarya</taxon>
        <taxon>Ascomycota</taxon>
        <taxon>Pezizomycotina</taxon>
        <taxon>Sordariomycetes</taxon>
        <taxon>Sordariomycetidae</taxon>
        <taxon>Sordariales</taxon>
        <taxon>Lasiosphaeriaceae</taxon>
        <taxon>Lasiosphaeria</taxon>
    </lineage>
</organism>
<name>A0AAJ0HJN7_9PEZI</name>
<evidence type="ECO:0000256" key="1">
    <source>
        <dbReference type="SAM" id="MobiDB-lite"/>
    </source>
</evidence>
<proteinExistence type="predicted"/>